<proteinExistence type="predicted"/>
<accession>A0ABY8MEV7</accession>
<reference evidence="1 2" key="1">
    <citation type="submission" date="2023-04" db="EMBL/GenBank/DDBJ databases">
        <title>Spirochaete genome identified in red abalone sample constitutes a novel genus.</title>
        <authorList>
            <person name="Sharma S.P."/>
            <person name="Purcell C.M."/>
            <person name="Hyde J.R."/>
            <person name="Severin A.J."/>
        </authorList>
    </citation>
    <scope>NUCLEOTIDE SEQUENCE [LARGE SCALE GENOMIC DNA]</scope>
    <source>
        <strain evidence="1 2">SP-2023</strain>
    </source>
</reference>
<dbReference type="Proteomes" id="UP001228690">
    <property type="component" value="Chromosome"/>
</dbReference>
<name>A0ABY8MEV7_9SPIO</name>
<evidence type="ECO:0000313" key="1">
    <source>
        <dbReference type="EMBL" id="WGK68433.1"/>
    </source>
</evidence>
<protein>
    <submittedName>
        <fullName evidence="1">Uncharacterized protein</fullName>
    </submittedName>
</protein>
<dbReference type="RefSeq" id="WP_326926614.1">
    <property type="nucleotide sequence ID" value="NZ_CP123443.1"/>
</dbReference>
<keyword evidence="2" id="KW-1185">Reference proteome</keyword>
<sequence length="56" mass="6289">MAQQSKNARAGSSTQKVLHSCGGEIKMKSMFSSGKMKHYAECDSCKQQERRPSDFF</sequence>
<gene>
    <name evidence="1" type="ORF">P0082_08055</name>
</gene>
<organism evidence="1 2">
    <name type="scientific">Candidatus Haliotispira prima</name>
    <dbReference type="NCBI Taxonomy" id="3034016"/>
    <lineage>
        <taxon>Bacteria</taxon>
        <taxon>Pseudomonadati</taxon>
        <taxon>Spirochaetota</taxon>
        <taxon>Spirochaetia</taxon>
        <taxon>Spirochaetales</taxon>
        <taxon>Spirochaetaceae</taxon>
        <taxon>Candidatus Haliotispira</taxon>
    </lineage>
</organism>
<evidence type="ECO:0000313" key="2">
    <source>
        <dbReference type="Proteomes" id="UP001228690"/>
    </source>
</evidence>
<dbReference type="EMBL" id="CP123443">
    <property type="protein sequence ID" value="WGK68433.1"/>
    <property type="molecule type" value="Genomic_DNA"/>
</dbReference>